<dbReference type="RefSeq" id="WP_014988102.1">
    <property type="nucleotide sequence ID" value="NC_018681.1"/>
</dbReference>
<organism evidence="2 3">
    <name type="scientific">Nocardia brasiliensis (strain ATCC 700358 / HUJEG-1)</name>
    <dbReference type="NCBI Taxonomy" id="1133849"/>
    <lineage>
        <taxon>Bacteria</taxon>
        <taxon>Bacillati</taxon>
        <taxon>Actinomycetota</taxon>
        <taxon>Actinomycetes</taxon>
        <taxon>Mycobacteriales</taxon>
        <taxon>Nocardiaceae</taxon>
        <taxon>Nocardia</taxon>
    </lineage>
</organism>
<gene>
    <name evidence="2" type="ORF">O3I_036530</name>
</gene>
<dbReference type="InterPro" id="IPR005297">
    <property type="entry name" value="Lipoprotein_repeat"/>
</dbReference>
<dbReference type="AlphaFoldDB" id="K0EZ70"/>
<dbReference type="KEGG" id="nbr:O3I_036530"/>
<evidence type="ECO:0000256" key="1">
    <source>
        <dbReference type="SAM" id="SignalP"/>
    </source>
</evidence>
<dbReference type="eggNOG" id="COG4315">
    <property type="taxonomic scope" value="Bacteria"/>
</dbReference>
<keyword evidence="1" id="KW-0732">Signal</keyword>
<evidence type="ECO:0000313" key="3">
    <source>
        <dbReference type="Proteomes" id="UP000006304"/>
    </source>
</evidence>
<keyword evidence="3" id="KW-1185">Reference proteome</keyword>
<reference evidence="2 3" key="1">
    <citation type="journal article" date="2012" name="J. Bacteriol.">
        <title>Complete genome sequence of Nocardia brasiliensis HUJEG-1.</title>
        <authorList>
            <person name="Vera-Cabrera L."/>
            <person name="Ortiz-Lopez R."/>
            <person name="Elizondo-Gonzalez R."/>
            <person name="Perez-Maya A.A."/>
            <person name="Ocampo-Candiani J."/>
        </authorList>
    </citation>
    <scope>NUCLEOTIDE SEQUENCE [LARGE SCALE GENOMIC DNA]</scope>
    <source>
        <strain evidence="3">ATCC 700358</strain>
    </source>
</reference>
<dbReference type="Proteomes" id="UP000006304">
    <property type="component" value="Chromosome"/>
</dbReference>
<sequence length="201" mass="20180">MLSIKRFQPAAGSFAAASVLLAGLLGACGGPAPERPASAAAPPVAVSAAAQAPAATTQSEAPAKTQGWLKIYHGTAPTGANAVQLAVADNAAAGQHVTAAGRAVYRFDKDTARPPASNCAGDCVAKWPPVLAQRGQAIYVTGVDPQLVGFVERADGACQVTIAGWPVYFFAADTKPGDLLGQGVGRVWHAVTPIGGKVGVN</sequence>
<proteinExistence type="predicted"/>
<feature type="chain" id="PRO_5039550166" evidence="1">
    <location>
        <begin position="28"/>
        <end position="201"/>
    </location>
</feature>
<evidence type="ECO:0000313" key="2">
    <source>
        <dbReference type="EMBL" id="AFU05253.1"/>
    </source>
</evidence>
<dbReference type="PANTHER" id="PTHR39335">
    <property type="entry name" value="BLL4220 PROTEIN"/>
    <property type="match status" value="1"/>
</dbReference>
<dbReference type="STRING" id="1133849.O3I_036530"/>
<dbReference type="HOGENOM" id="CLU_053665_0_1_11"/>
<feature type="signal peptide" evidence="1">
    <location>
        <begin position="1"/>
        <end position="27"/>
    </location>
</feature>
<protein>
    <submittedName>
        <fullName evidence="2">Lipoprotein</fullName>
    </submittedName>
</protein>
<keyword evidence="2" id="KW-0449">Lipoprotein</keyword>
<dbReference type="Pfam" id="PF03640">
    <property type="entry name" value="Lipoprotein_15"/>
    <property type="match status" value="2"/>
</dbReference>
<dbReference type="EMBL" id="CP003876">
    <property type="protein sequence ID" value="AFU05253.1"/>
    <property type="molecule type" value="Genomic_DNA"/>
</dbReference>
<accession>K0EZ70</accession>
<dbReference type="PROSITE" id="PS51257">
    <property type="entry name" value="PROKAR_LIPOPROTEIN"/>
    <property type="match status" value="1"/>
</dbReference>
<name>K0EZ70_NOCB7</name>
<dbReference type="GO" id="GO:0043448">
    <property type="term" value="P:alkane catabolic process"/>
    <property type="evidence" value="ECO:0007669"/>
    <property type="project" value="TreeGrafter"/>
</dbReference>
<dbReference type="PANTHER" id="PTHR39335:SF1">
    <property type="entry name" value="BLL4220 PROTEIN"/>
    <property type="match status" value="1"/>
</dbReference>